<protein>
    <submittedName>
        <fullName evidence="1">Glycosyl hydrolase</fullName>
    </submittedName>
</protein>
<dbReference type="Gene3D" id="2.130.10.10">
    <property type="entry name" value="YVTN repeat-like/Quinoprotein amine dehydrogenase"/>
    <property type="match status" value="1"/>
</dbReference>
<dbReference type="InterPro" id="IPR015943">
    <property type="entry name" value="WD40/YVTN_repeat-like_dom_sf"/>
</dbReference>
<proteinExistence type="predicted"/>
<dbReference type="GO" id="GO:0010411">
    <property type="term" value="P:xyloglucan metabolic process"/>
    <property type="evidence" value="ECO:0007669"/>
    <property type="project" value="TreeGrafter"/>
</dbReference>
<reference evidence="1 2" key="1">
    <citation type="submission" date="2018-06" db="EMBL/GenBank/DDBJ databases">
        <title>Natronomonas sp. F16-60 a new haloarchaeon isolated from a solar saltern of Isla Cristina, Huelva, Spain.</title>
        <authorList>
            <person name="Duran-Viseras A."/>
            <person name="Sanchez-Porro C."/>
            <person name="Ventosa A."/>
        </authorList>
    </citation>
    <scope>NUCLEOTIDE SEQUENCE [LARGE SCALE GENOMIC DNA]</scope>
    <source>
        <strain evidence="1 2">F16-60</strain>
    </source>
</reference>
<dbReference type="EMBL" id="QMDX01000002">
    <property type="protein sequence ID" value="TSD15081.1"/>
    <property type="molecule type" value="Genomic_DNA"/>
</dbReference>
<dbReference type="OrthoDB" id="197823at2157"/>
<evidence type="ECO:0000313" key="1">
    <source>
        <dbReference type="EMBL" id="TSD15081.1"/>
    </source>
</evidence>
<dbReference type="InterPro" id="IPR052025">
    <property type="entry name" value="Xyloglucanase_GH74"/>
</dbReference>
<comment type="caution">
    <text evidence="1">The sequence shown here is derived from an EMBL/GenBank/DDBJ whole genome shotgun (WGS) entry which is preliminary data.</text>
</comment>
<dbReference type="PANTHER" id="PTHR43739">
    <property type="entry name" value="XYLOGLUCANASE (EUROFUNG)"/>
    <property type="match status" value="1"/>
</dbReference>
<sequence length="319" mass="34121">MLLAGTENGIHRVTDVDGTGPASVRTVLETTGTMRLRTFPAFEGVFAATASGLYHSTDAGTWTDLAVPREQVYAVGASPDGRLYAGTRPAHVYVADATDGLDGLDWRECEGFQDLPSREEWRLPRHEDLAQVRDVRVHPEAPDRVIAGVEVGGVHVSEDRGETWTERRDGVHDDVHELAVLGPETVVAATGFGLFHTDDAGRSWTRLDERHDQRYVRSLGVVDGDAYAGAALGHTATWLEADADPALFVRRGGTSVETVDHPCPEETVTGITGVDGDLVAATHEGSVMRAGADGWCVVGSLPAPDGFAGSYTPLLWVGD</sequence>
<dbReference type="SUPFAM" id="SSF110296">
    <property type="entry name" value="Oligoxyloglucan reducing end-specific cellobiohydrolase"/>
    <property type="match status" value="1"/>
</dbReference>
<keyword evidence="1" id="KW-0378">Hydrolase</keyword>
<name>A0A554NCF9_9EURY</name>
<dbReference type="InParanoid" id="A0A554NCF9"/>
<evidence type="ECO:0000313" key="2">
    <source>
        <dbReference type="Proteomes" id="UP000319894"/>
    </source>
</evidence>
<gene>
    <name evidence="1" type="ORF">DP107_04295</name>
</gene>
<dbReference type="PANTHER" id="PTHR43739:SF5">
    <property type="entry name" value="EXO-ALPHA-SIALIDASE"/>
    <property type="match status" value="1"/>
</dbReference>
<dbReference type="Proteomes" id="UP000319894">
    <property type="component" value="Unassembled WGS sequence"/>
</dbReference>
<dbReference type="GO" id="GO:0016787">
    <property type="term" value="F:hydrolase activity"/>
    <property type="evidence" value="ECO:0007669"/>
    <property type="project" value="UniProtKB-KW"/>
</dbReference>
<keyword evidence="2" id="KW-1185">Reference proteome</keyword>
<accession>A0A554NCF9</accession>
<dbReference type="AlphaFoldDB" id="A0A554NCF9"/>
<dbReference type="RefSeq" id="WP_144260922.1">
    <property type="nucleotide sequence ID" value="NZ_QMDX01000002.1"/>
</dbReference>
<organism evidence="1 2">
    <name type="scientific">Haloglomus irregulare</name>
    <dbReference type="NCBI Taxonomy" id="2234134"/>
    <lineage>
        <taxon>Archaea</taxon>
        <taxon>Methanobacteriati</taxon>
        <taxon>Methanobacteriota</taxon>
        <taxon>Stenosarchaea group</taxon>
        <taxon>Halobacteria</taxon>
        <taxon>Halobacteriales</taxon>
        <taxon>Natronomonadaceae</taxon>
        <taxon>Haloglomus</taxon>
    </lineage>
</organism>